<protein>
    <recommendedName>
        <fullName evidence="4">DUF761 domain-containing protein</fullName>
    </recommendedName>
</protein>
<evidence type="ECO:0000256" key="1">
    <source>
        <dbReference type="SAM" id="MobiDB-lite"/>
    </source>
</evidence>
<evidence type="ECO:0008006" key="4">
    <source>
        <dbReference type="Google" id="ProtNLM"/>
    </source>
</evidence>
<dbReference type="Pfam" id="PF05553">
    <property type="entry name" value="DUF761"/>
    <property type="match status" value="1"/>
</dbReference>
<evidence type="ECO:0000313" key="3">
    <source>
        <dbReference type="Proteomes" id="UP001141552"/>
    </source>
</evidence>
<gene>
    <name evidence="2" type="ORF">Tsubulata_006114</name>
</gene>
<dbReference type="InterPro" id="IPR008480">
    <property type="entry name" value="DUF761_pln"/>
</dbReference>
<dbReference type="OrthoDB" id="1913960at2759"/>
<evidence type="ECO:0000313" key="2">
    <source>
        <dbReference type="EMBL" id="KAJ4840571.1"/>
    </source>
</evidence>
<feature type="region of interest" description="Disordered" evidence="1">
    <location>
        <begin position="1"/>
        <end position="38"/>
    </location>
</feature>
<feature type="compositionally biased region" description="Basic and acidic residues" evidence="1">
    <location>
        <begin position="19"/>
        <end position="30"/>
    </location>
</feature>
<comment type="caution">
    <text evidence="2">The sequence shown here is derived from an EMBL/GenBank/DDBJ whole genome shotgun (WGS) entry which is preliminary data.</text>
</comment>
<sequence>MDHHQKEMSKQGHHGVFNKNDKKSNDEGYGRTRQQVRRSVMVMENERGGDINDMADNFIKKFRNQLRIEREESFKRFQEMISRGV</sequence>
<reference evidence="2" key="2">
    <citation type="journal article" date="2023" name="Plants (Basel)">
        <title>Annotation of the Turnera subulata (Passifloraceae) Draft Genome Reveals the S-Locus Evolved after the Divergence of Turneroideae from Passifloroideae in a Stepwise Manner.</title>
        <authorList>
            <person name="Henning P.M."/>
            <person name="Roalson E.H."/>
            <person name="Mir W."/>
            <person name="McCubbin A.G."/>
            <person name="Shore J.S."/>
        </authorList>
    </citation>
    <scope>NUCLEOTIDE SEQUENCE</scope>
    <source>
        <strain evidence="2">F60SS</strain>
    </source>
</reference>
<dbReference type="Proteomes" id="UP001141552">
    <property type="component" value="Unassembled WGS sequence"/>
</dbReference>
<dbReference type="EMBL" id="JAKUCV010003018">
    <property type="protein sequence ID" value="KAJ4840571.1"/>
    <property type="molecule type" value="Genomic_DNA"/>
</dbReference>
<name>A0A9Q0JF81_9ROSI</name>
<dbReference type="AlphaFoldDB" id="A0A9Q0JF81"/>
<keyword evidence="3" id="KW-1185">Reference proteome</keyword>
<reference evidence="2" key="1">
    <citation type="submission" date="2022-02" db="EMBL/GenBank/DDBJ databases">
        <authorList>
            <person name="Henning P.M."/>
            <person name="McCubbin A.G."/>
            <person name="Shore J.S."/>
        </authorList>
    </citation>
    <scope>NUCLEOTIDE SEQUENCE</scope>
    <source>
        <strain evidence="2">F60SS</strain>
        <tissue evidence="2">Leaves</tissue>
    </source>
</reference>
<organism evidence="2 3">
    <name type="scientific">Turnera subulata</name>
    <dbReference type="NCBI Taxonomy" id="218843"/>
    <lineage>
        <taxon>Eukaryota</taxon>
        <taxon>Viridiplantae</taxon>
        <taxon>Streptophyta</taxon>
        <taxon>Embryophyta</taxon>
        <taxon>Tracheophyta</taxon>
        <taxon>Spermatophyta</taxon>
        <taxon>Magnoliopsida</taxon>
        <taxon>eudicotyledons</taxon>
        <taxon>Gunneridae</taxon>
        <taxon>Pentapetalae</taxon>
        <taxon>rosids</taxon>
        <taxon>fabids</taxon>
        <taxon>Malpighiales</taxon>
        <taxon>Passifloraceae</taxon>
        <taxon>Turnera</taxon>
    </lineage>
</organism>
<proteinExistence type="predicted"/>
<feature type="compositionally biased region" description="Basic and acidic residues" evidence="1">
    <location>
        <begin position="1"/>
        <end position="10"/>
    </location>
</feature>
<accession>A0A9Q0JF81</accession>